<dbReference type="Proteomes" id="UP000288052">
    <property type="component" value="Unassembled WGS sequence"/>
</dbReference>
<name>A0A430F8W3_9BIFI</name>
<protein>
    <submittedName>
        <fullName evidence="2">Uncharacterized protein</fullName>
    </submittedName>
</protein>
<feature type="chain" id="PRO_5019202387" evidence="1">
    <location>
        <begin position="25"/>
        <end position="60"/>
    </location>
</feature>
<keyword evidence="3" id="KW-1185">Reference proteome</keyword>
<evidence type="ECO:0000313" key="3">
    <source>
        <dbReference type="Proteomes" id="UP000288052"/>
    </source>
</evidence>
<dbReference type="EMBL" id="QXGI01000002">
    <property type="protein sequence ID" value="RSX49266.1"/>
    <property type="molecule type" value="Genomic_DNA"/>
</dbReference>
<reference evidence="2 3" key="1">
    <citation type="submission" date="2018-09" db="EMBL/GenBank/DDBJ databases">
        <title>Characterization of the phylogenetic diversity of five novel species belonging to the genus Bifidobacterium.</title>
        <authorList>
            <person name="Lugli G.A."/>
            <person name="Duranti S."/>
            <person name="Milani C."/>
        </authorList>
    </citation>
    <scope>NUCLEOTIDE SEQUENCE [LARGE SCALE GENOMIC DNA]</scope>
    <source>
        <strain evidence="2 3">2020B</strain>
    </source>
</reference>
<evidence type="ECO:0000313" key="2">
    <source>
        <dbReference type="EMBL" id="RSX49266.1"/>
    </source>
</evidence>
<feature type="signal peptide" evidence="1">
    <location>
        <begin position="1"/>
        <end position="24"/>
    </location>
</feature>
<gene>
    <name evidence="2" type="ORF">D2E22_0686</name>
</gene>
<sequence>MPMKKKAAAVCAALLLLAPQMAFAAPADTAGDADGVNAGQPMFDCPTWLWWLCGTSKQGE</sequence>
<evidence type="ECO:0000256" key="1">
    <source>
        <dbReference type="SAM" id="SignalP"/>
    </source>
</evidence>
<accession>A0A430F8W3</accession>
<comment type="caution">
    <text evidence="2">The sequence shown here is derived from an EMBL/GenBank/DDBJ whole genome shotgun (WGS) entry which is preliminary data.</text>
</comment>
<keyword evidence="1" id="KW-0732">Signal</keyword>
<organism evidence="2 3">
    <name type="scientific">Bifidobacterium castoris</name>
    <dbReference type="NCBI Taxonomy" id="2306972"/>
    <lineage>
        <taxon>Bacteria</taxon>
        <taxon>Bacillati</taxon>
        <taxon>Actinomycetota</taxon>
        <taxon>Actinomycetes</taxon>
        <taxon>Bifidobacteriales</taxon>
        <taxon>Bifidobacteriaceae</taxon>
        <taxon>Bifidobacterium</taxon>
    </lineage>
</organism>
<dbReference type="AlphaFoldDB" id="A0A430F8W3"/>
<proteinExistence type="predicted"/>